<feature type="region of interest" description="Disordered" evidence="1">
    <location>
        <begin position="20"/>
        <end position="63"/>
    </location>
</feature>
<sequence length="120" mass="13434">MKHTAFHSLTEASLRAAAKVQGDRCIESVSDTTRRQPTKARLSAPKQTKPGQTQEKKGAREERTCPYCKEMPVPHRFSQCPMKASNQAKQVEEQVKKDVQIAKLSITSGKIEDITEGEEH</sequence>
<gene>
    <name evidence="2" type="ORF">SARC_03006</name>
</gene>
<dbReference type="EMBL" id="KQ241740">
    <property type="protein sequence ID" value="KNC84798.1"/>
    <property type="molecule type" value="Genomic_DNA"/>
</dbReference>
<feature type="compositionally biased region" description="Basic and acidic residues" evidence="1">
    <location>
        <begin position="54"/>
        <end position="63"/>
    </location>
</feature>
<dbReference type="AlphaFoldDB" id="A0A0L0G969"/>
<accession>A0A0L0G969</accession>
<name>A0A0L0G969_9EUKA</name>
<organism evidence="2 3">
    <name type="scientific">Sphaeroforma arctica JP610</name>
    <dbReference type="NCBI Taxonomy" id="667725"/>
    <lineage>
        <taxon>Eukaryota</taxon>
        <taxon>Ichthyosporea</taxon>
        <taxon>Ichthyophonida</taxon>
        <taxon>Sphaeroforma</taxon>
    </lineage>
</organism>
<dbReference type="Proteomes" id="UP000054560">
    <property type="component" value="Unassembled WGS sequence"/>
</dbReference>
<protein>
    <submittedName>
        <fullName evidence="2">Uncharacterized protein</fullName>
    </submittedName>
</protein>
<evidence type="ECO:0000313" key="2">
    <source>
        <dbReference type="EMBL" id="KNC84798.1"/>
    </source>
</evidence>
<proteinExistence type="predicted"/>
<keyword evidence="3" id="KW-1185">Reference proteome</keyword>
<dbReference type="RefSeq" id="XP_014158700.1">
    <property type="nucleotide sequence ID" value="XM_014303225.1"/>
</dbReference>
<evidence type="ECO:0000313" key="3">
    <source>
        <dbReference type="Proteomes" id="UP000054560"/>
    </source>
</evidence>
<reference evidence="2 3" key="1">
    <citation type="submission" date="2011-02" db="EMBL/GenBank/DDBJ databases">
        <title>The Genome Sequence of Sphaeroforma arctica JP610.</title>
        <authorList>
            <consortium name="The Broad Institute Genome Sequencing Platform"/>
            <person name="Russ C."/>
            <person name="Cuomo C."/>
            <person name="Young S.K."/>
            <person name="Zeng Q."/>
            <person name="Gargeya S."/>
            <person name="Alvarado L."/>
            <person name="Berlin A."/>
            <person name="Chapman S.B."/>
            <person name="Chen Z."/>
            <person name="Freedman E."/>
            <person name="Gellesch M."/>
            <person name="Goldberg J."/>
            <person name="Griggs A."/>
            <person name="Gujja S."/>
            <person name="Heilman E."/>
            <person name="Heiman D."/>
            <person name="Howarth C."/>
            <person name="Mehta T."/>
            <person name="Neiman D."/>
            <person name="Pearson M."/>
            <person name="Roberts A."/>
            <person name="Saif S."/>
            <person name="Shea T."/>
            <person name="Shenoy N."/>
            <person name="Sisk P."/>
            <person name="Stolte C."/>
            <person name="Sykes S."/>
            <person name="White J."/>
            <person name="Yandava C."/>
            <person name="Burger G."/>
            <person name="Gray M.W."/>
            <person name="Holland P.W.H."/>
            <person name="King N."/>
            <person name="Lang F.B.F."/>
            <person name="Roger A.J."/>
            <person name="Ruiz-Trillo I."/>
            <person name="Haas B."/>
            <person name="Nusbaum C."/>
            <person name="Birren B."/>
        </authorList>
    </citation>
    <scope>NUCLEOTIDE SEQUENCE [LARGE SCALE GENOMIC DNA]</scope>
    <source>
        <strain evidence="2 3">JP610</strain>
    </source>
</reference>
<evidence type="ECO:0000256" key="1">
    <source>
        <dbReference type="SAM" id="MobiDB-lite"/>
    </source>
</evidence>
<dbReference type="GeneID" id="25903510"/>